<feature type="compositionally biased region" description="Basic and acidic residues" evidence="1">
    <location>
        <begin position="122"/>
        <end position="145"/>
    </location>
</feature>
<evidence type="ECO:0000256" key="1">
    <source>
        <dbReference type="SAM" id="MobiDB-lite"/>
    </source>
</evidence>
<reference evidence="2 3" key="1">
    <citation type="submission" date="2021-05" db="EMBL/GenBank/DDBJ databases">
        <title>Genome Assembly of Synthetic Allotetraploid Brassica napus Reveals Homoeologous Exchanges between Subgenomes.</title>
        <authorList>
            <person name="Davis J.T."/>
        </authorList>
    </citation>
    <scope>NUCLEOTIDE SEQUENCE [LARGE SCALE GENOMIC DNA]</scope>
    <source>
        <strain evidence="3">cv. Da-Ae</strain>
        <tissue evidence="2">Seedling</tissue>
    </source>
</reference>
<keyword evidence="3" id="KW-1185">Reference proteome</keyword>
<dbReference type="Proteomes" id="UP000824890">
    <property type="component" value="Unassembled WGS sequence"/>
</dbReference>
<gene>
    <name evidence="2" type="ORF">HID58_044430</name>
</gene>
<evidence type="ECO:0000313" key="3">
    <source>
        <dbReference type="Proteomes" id="UP000824890"/>
    </source>
</evidence>
<proteinExistence type="predicted"/>
<sequence>KGKWVVASSTRRQPLVQIPPCDNSDLIESNKLTLIGRVTNPAIQKPIGLIDRLIQYWNMEPGRVTCRVSTDGRIQRSQDNSRQSCYRDSKDSSRLQVRGGHSHSQLSPHDQSRHSSQYIPRSDTRKSSNEERRPNNSVHRSESSRKRPPRTQRDPMNSSRSRHRRPALEAPPSPAQFEPPIELDRALALLGFASLSL</sequence>
<feature type="non-terminal residue" evidence="2">
    <location>
        <position position="1"/>
    </location>
</feature>
<feature type="compositionally biased region" description="Polar residues" evidence="1">
    <location>
        <begin position="75"/>
        <end position="84"/>
    </location>
</feature>
<organism evidence="2 3">
    <name type="scientific">Brassica napus</name>
    <name type="common">Rape</name>
    <dbReference type="NCBI Taxonomy" id="3708"/>
    <lineage>
        <taxon>Eukaryota</taxon>
        <taxon>Viridiplantae</taxon>
        <taxon>Streptophyta</taxon>
        <taxon>Embryophyta</taxon>
        <taxon>Tracheophyta</taxon>
        <taxon>Spermatophyta</taxon>
        <taxon>Magnoliopsida</taxon>
        <taxon>eudicotyledons</taxon>
        <taxon>Gunneridae</taxon>
        <taxon>Pentapetalae</taxon>
        <taxon>rosids</taxon>
        <taxon>malvids</taxon>
        <taxon>Brassicales</taxon>
        <taxon>Brassicaceae</taxon>
        <taxon>Brassiceae</taxon>
        <taxon>Brassica</taxon>
    </lineage>
</organism>
<feature type="compositionally biased region" description="Polar residues" evidence="1">
    <location>
        <begin position="102"/>
        <end position="119"/>
    </location>
</feature>
<feature type="region of interest" description="Disordered" evidence="1">
    <location>
        <begin position="71"/>
        <end position="179"/>
    </location>
</feature>
<accession>A0ABQ8BKB0</accession>
<evidence type="ECO:0000313" key="2">
    <source>
        <dbReference type="EMBL" id="KAH0904927.1"/>
    </source>
</evidence>
<protein>
    <submittedName>
        <fullName evidence="2">Uncharacterized protein</fullName>
    </submittedName>
</protein>
<comment type="caution">
    <text evidence="2">The sequence shown here is derived from an EMBL/GenBank/DDBJ whole genome shotgun (WGS) entry which is preliminary data.</text>
</comment>
<name>A0ABQ8BKB0_BRANA</name>
<dbReference type="EMBL" id="JAGKQM010000011">
    <property type="protein sequence ID" value="KAH0904927.1"/>
    <property type="molecule type" value="Genomic_DNA"/>
</dbReference>